<name>A0A1X6MX69_9APHY</name>
<keyword evidence="2" id="KW-1185">Reference proteome</keyword>
<sequence length="183" mass="21022">SSHRAFLSSSSMPPDLSTIEFDPTRGIYLALWLDPVKMAECVDNPRVRAAARKLSPRKYIAHVDANLDFPMPDRPWHRSVIRFVGMGMPEDQPDQQITSDMCVPIYPASRHPTGREPLRLSQSFPFANCYQYSHVSATVRISTELRDYRDAISLPVSEILRYYRLLDEDRSKQDTLRDQTGHV</sequence>
<organism evidence="1 2">
    <name type="scientific">Postia placenta MAD-698-R-SB12</name>
    <dbReference type="NCBI Taxonomy" id="670580"/>
    <lineage>
        <taxon>Eukaryota</taxon>
        <taxon>Fungi</taxon>
        <taxon>Dikarya</taxon>
        <taxon>Basidiomycota</taxon>
        <taxon>Agaricomycotina</taxon>
        <taxon>Agaricomycetes</taxon>
        <taxon>Polyporales</taxon>
        <taxon>Adustoporiaceae</taxon>
        <taxon>Rhodonia</taxon>
    </lineage>
</organism>
<accession>A0A1X6MX69</accession>
<gene>
    <name evidence="1" type="ORF">POSPLADRAFT_1145686</name>
</gene>
<evidence type="ECO:0000313" key="1">
    <source>
        <dbReference type="EMBL" id="OSX60842.1"/>
    </source>
</evidence>
<evidence type="ECO:0000313" key="2">
    <source>
        <dbReference type="Proteomes" id="UP000194127"/>
    </source>
</evidence>
<feature type="non-terminal residue" evidence="1">
    <location>
        <position position="1"/>
    </location>
</feature>
<dbReference type="Proteomes" id="UP000194127">
    <property type="component" value="Unassembled WGS sequence"/>
</dbReference>
<dbReference type="RefSeq" id="XP_024337636.1">
    <property type="nucleotide sequence ID" value="XM_024485823.1"/>
</dbReference>
<dbReference type="OrthoDB" id="2930792at2759"/>
<dbReference type="EMBL" id="KZ110599">
    <property type="protein sequence ID" value="OSX60842.1"/>
    <property type="molecule type" value="Genomic_DNA"/>
</dbReference>
<proteinExistence type="predicted"/>
<reference evidence="1 2" key="1">
    <citation type="submission" date="2017-04" db="EMBL/GenBank/DDBJ databases">
        <title>Genome Sequence of the Model Brown-Rot Fungus Postia placenta SB12.</title>
        <authorList>
            <consortium name="DOE Joint Genome Institute"/>
            <person name="Gaskell J."/>
            <person name="Kersten P."/>
            <person name="Larrondo L.F."/>
            <person name="Canessa P."/>
            <person name="Martinez D."/>
            <person name="Hibbett D."/>
            <person name="Schmoll M."/>
            <person name="Kubicek C.P."/>
            <person name="Martinez A.T."/>
            <person name="Yadav J."/>
            <person name="Master E."/>
            <person name="Magnuson J.K."/>
            <person name="James T."/>
            <person name="Yaver D."/>
            <person name="Berka R."/>
            <person name="Labutti K."/>
            <person name="Lipzen A."/>
            <person name="Aerts A."/>
            <person name="Barry K."/>
            <person name="Henrissat B."/>
            <person name="Blanchette R."/>
            <person name="Grigoriev I."/>
            <person name="Cullen D."/>
        </authorList>
    </citation>
    <scope>NUCLEOTIDE SEQUENCE [LARGE SCALE GENOMIC DNA]</scope>
    <source>
        <strain evidence="1 2">MAD-698-R-SB12</strain>
    </source>
</reference>
<dbReference type="GeneID" id="36330772"/>
<dbReference type="STRING" id="670580.A0A1X6MX69"/>
<dbReference type="AlphaFoldDB" id="A0A1X6MX69"/>
<protein>
    <submittedName>
        <fullName evidence="1">Uncharacterized protein</fullName>
    </submittedName>
</protein>